<dbReference type="OrthoDB" id="6510336at2"/>
<dbReference type="GO" id="GO:0005576">
    <property type="term" value="C:extracellular region"/>
    <property type="evidence" value="ECO:0007669"/>
    <property type="project" value="UniProtKB-SubCell"/>
</dbReference>
<dbReference type="PRINTS" id="PR01341">
    <property type="entry name" value="SALSPVBPROT"/>
</dbReference>
<evidence type="ECO:0000313" key="6">
    <source>
        <dbReference type="EMBL" id="RMM53349.1"/>
    </source>
</evidence>
<evidence type="ECO:0000259" key="5">
    <source>
        <dbReference type="Pfam" id="PF12256"/>
    </source>
</evidence>
<dbReference type="Pfam" id="PF12256">
    <property type="entry name" value="TcdB_toxin_midN"/>
    <property type="match status" value="1"/>
</dbReference>
<dbReference type="InterPro" id="IPR022044">
    <property type="entry name" value="TcdB_toxin_mid/C"/>
</dbReference>
<dbReference type="Pfam" id="PF03534">
    <property type="entry name" value="SpvB"/>
    <property type="match status" value="1"/>
</dbReference>
<dbReference type="EMBL" id="RBOJ01000035">
    <property type="protein sequence ID" value="RMM53349.1"/>
    <property type="molecule type" value="Genomic_DNA"/>
</dbReference>
<evidence type="ECO:0000256" key="1">
    <source>
        <dbReference type="ARBA" id="ARBA00004613"/>
    </source>
</evidence>
<reference evidence="6 7" key="1">
    <citation type="submission" date="2018-08" db="EMBL/GenBank/DDBJ databases">
        <title>Recombination of ecologically and evolutionarily significant loci maintains genetic cohesion in the Pseudomonas syringae species complex.</title>
        <authorList>
            <person name="Dillon M."/>
            <person name="Thakur S."/>
            <person name="Almeida R.N.D."/>
            <person name="Weir B.S."/>
            <person name="Guttman D.S."/>
        </authorList>
    </citation>
    <scope>NUCLEOTIDE SEQUENCE [LARGE SCALE GENOMIC DNA]</scope>
    <source>
        <strain evidence="6 7">NCPPB2445</strain>
    </source>
</reference>
<name>A0A3M3EX77_9PSED</name>
<comment type="subcellular location">
    <subcellularLocation>
        <location evidence="1">Secreted</location>
    </subcellularLocation>
</comment>
<dbReference type="SUPFAM" id="SSF69318">
    <property type="entry name" value="Integrin alpha N-terminal domain"/>
    <property type="match status" value="1"/>
</dbReference>
<dbReference type="Proteomes" id="UP000270661">
    <property type="component" value="Unassembled WGS sequence"/>
</dbReference>
<accession>A0A3M3EX77</accession>
<dbReference type="InterPro" id="IPR022045">
    <property type="entry name" value="TcdB_toxin_mid/N"/>
</dbReference>
<evidence type="ECO:0000313" key="7">
    <source>
        <dbReference type="Proteomes" id="UP000270661"/>
    </source>
</evidence>
<keyword evidence="3" id="KW-0843">Virulence</keyword>
<dbReference type="GO" id="GO:0005737">
    <property type="term" value="C:cytoplasm"/>
    <property type="evidence" value="ECO:0007669"/>
    <property type="project" value="InterPro"/>
</dbReference>
<evidence type="ECO:0008006" key="8">
    <source>
        <dbReference type="Google" id="ProtNLM"/>
    </source>
</evidence>
<comment type="caution">
    <text evidence="6">The sequence shown here is derived from an EMBL/GenBank/DDBJ whole genome shotgun (WGS) entry which is preliminary data.</text>
</comment>
<feature type="domain" description="Insecticide toxin TcdB middle/N-terminal" evidence="5">
    <location>
        <begin position="646"/>
        <end position="819"/>
    </location>
</feature>
<dbReference type="Pfam" id="PF12255">
    <property type="entry name" value="TcdB_toxin_midC"/>
    <property type="match status" value="1"/>
</dbReference>
<proteinExistence type="predicted"/>
<dbReference type="InterPro" id="IPR003284">
    <property type="entry name" value="Sal_SpvB"/>
</dbReference>
<evidence type="ECO:0000259" key="4">
    <source>
        <dbReference type="Pfam" id="PF12255"/>
    </source>
</evidence>
<dbReference type="InterPro" id="IPR028994">
    <property type="entry name" value="Integrin_alpha_N"/>
</dbReference>
<keyword evidence="2" id="KW-0964">Secreted</keyword>
<dbReference type="STRING" id="47879.AXG94_09425"/>
<evidence type="ECO:0000256" key="2">
    <source>
        <dbReference type="ARBA" id="ARBA00022525"/>
    </source>
</evidence>
<organism evidence="6 7">
    <name type="scientific">Pseudomonas corrugata</name>
    <dbReference type="NCBI Taxonomy" id="47879"/>
    <lineage>
        <taxon>Bacteria</taxon>
        <taxon>Pseudomonadati</taxon>
        <taxon>Pseudomonadota</taxon>
        <taxon>Gammaproteobacteria</taxon>
        <taxon>Pseudomonadales</taxon>
        <taxon>Pseudomonadaceae</taxon>
        <taxon>Pseudomonas</taxon>
    </lineage>
</organism>
<keyword evidence="7" id="KW-1185">Reference proteome</keyword>
<protein>
    <recommendedName>
        <fullName evidence="8">Toxin</fullName>
    </recommendedName>
</protein>
<sequence>MAEQAPLQIVPPTIANSASIATMGSRIGPVGTQGAASFELPLPLSSARHLTPALALHYNSQSGNGTFGIGMQLSLASIARRTSEGVPHYSDDDVMIDADGVERWPEFNDGVPVIRTLPGPGSRACSVVRYYPRIESAFDVYELWSPDDGQAPFWRVQGSNGHLYCYGNSEVSRITAPVADTDPQEPARIAEWLLLEELGPSGEHIFYEYEADPGPFDGPHDYRAQRYLRRVCYGNATASDSFYCFEEDDPTSRHWHFHLLFDYGQRTLDLAQKPAWHVPEGTPWLLRSDPIHGYRYGFEIGTRRLCQQVLMFHHFPAEAGTEPALVTRLVLEYSVTALDYNLLTAAHYHDWDAAGRVEYRPPVELHYNGFELNPAPEPFCELQTMPAAEDGRHYHCVDLYGEGVPGFLCRYTHGWYYREPERGEDDDKITYGPWSRLENMPVAADNPTVLQVLTDLTGRGRLNWLIIQPGMSGFYTLNPDRSWSTFTDFKRFPTEFLHPSAQLGDLNGDGLRSLAMIGPKSVRLYANLREEGFAPGVNVPHEPDSALPLFSDLHSEVVMFGNLLGSDSTDLCRIRCNEIKCWPSLGRGRFGEGFVMSALPFSYSQFDADRVRIADLDGSGAPALIYLRSECFEIYLNRGGNGLEQAPVQVPWPEGVRYDNLCQVTLADLQGLGCASLILSKPHMTPDMKPGHWRYDFVAARPYLLKAMNNNMGCSSTLTYRSSAQYWLDEKQQRLANQEPPTCYLPLALPLVAHQQQLDEITGNCLTQHFTYLEGDYDSHHREFRGFGRLYQVDSEVPEGQTPTGFTAPVLVKTWFHTGRTVDQPLKDCFAGDTDAVPLGPTLLTRFHESDEANEIISPDPDTAREMAYALGGHVLRTETHPAEPTDTVGPYTVTQQRYLLRHPHVHHKSLLVLELETITCQYDGFIDDPQIQHALNLKWNQFGQLIHGFLVHYARRLTAFDPPPFDDDDENGWWRDAHDDQQQVFHIVEKRAEHLHLIDDDRLRQRLGLPWRSRANGLQRSKGELPLGLNPRQVSYESFIEHQDSAQWNAARQLIALQEQNYLLDEHDDIAFQALRGPLEVAEFDKHALQAYDDLPPPFDIREQLETIGFEPMKLFLPDDPDEDDRENLWSRKVGFATYEPLGGFFQLTTLQETQSHGVTTVEHDPYHLMTTAVILPDGCTTRVEYDYHALLPRKIVDANDNIQQALHGPAGAPLGVTFHGTESGAPAGFDDIVTYQPPADLTPGHAIDHPELTLGRIASAVRIDTLSWMGSLDLALVLPAQRDEWISERYLLPDGHIRASTRTRLAHLTERSAAQELLRVLIQAAPREPVHSVMLNADRYPDDPLQQIRITINAVDGFGRALQSKQRVEPGQAYAVAEDGSLVLQDGQPLQHLAERRWRVSERVEYDNKGLVTRVYRPYFADAWRYINDASLRVHGYHDQQFYDPPGRLVKVINAKGHEAWHVYHPWYQCDFDYNDTDPGV</sequence>
<evidence type="ECO:0000256" key="3">
    <source>
        <dbReference type="ARBA" id="ARBA00023026"/>
    </source>
</evidence>
<gene>
    <name evidence="6" type="ORF">ALQ77_03338</name>
</gene>
<feature type="domain" description="Insecticide toxin TcdB middle/C-terminal" evidence="4">
    <location>
        <begin position="867"/>
        <end position="1009"/>
    </location>
</feature>
<dbReference type="RefSeq" id="WP_053192288.1">
    <property type="nucleotide sequence ID" value="NZ_LHVK01000008.1"/>
</dbReference>